<sequence length="178" mass="20385">MTARRPSSTSEEADNEQRPIPELLYSIRADGHEGLRLQHCVARLKESGLNYLDNFENAWTNVTRRLPRHGAVKLDSVRLIDDDEVLKFAHYLQVPANGKPLLLGHVVMQLADAQHREFEAVIVNETVQARLEGRVLDAEEARLRAGLPRFEDIYIMSIKRVHNGMEEHWYPEIVILSA</sequence>
<evidence type="ECO:0000256" key="1">
    <source>
        <dbReference type="SAM" id="MobiDB-lite"/>
    </source>
</evidence>
<reference evidence="2" key="1">
    <citation type="journal article" date="2018" name="Genome Biol. Evol.">
        <title>Genomics and development of Lentinus tigrinus, a white-rot wood-decaying mushroom with dimorphic fruiting bodies.</title>
        <authorList>
            <person name="Wu B."/>
            <person name="Xu Z."/>
            <person name="Knudson A."/>
            <person name="Carlson A."/>
            <person name="Chen N."/>
            <person name="Kovaka S."/>
            <person name="LaButti K."/>
            <person name="Lipzen A."/>
            <person name="Pennachio C."/>
            <person name="Riley R."/>
            <person name="Schakwitz W."/>
            <person name="Umezawa K."/>
            <person name="Ohm R.A."/>
            <person name="Grigoriev I.V."/>
            <person name="Nagy L.G."/>
            <person name="Gibbons J."/>
            <person name="Hibbett D."/>
        </authorList>
    </citation>
    <scope>NUCLEOTIDE SEQUENCE [LARGE SCALE GENOMIC DNA]</scope>
    <source>
        <strain evidence="2">ALCF2SS1-6</strain>
    </source>
</reference>
<feature type="compositionally biased region" description="Polar residues" evidence="1">
    <location>
        <begin position="1"/>
        <end position="10"/>
    </location>
</feature>
<gene>
    <name evidence="2" type="ORF">L227DRAFT_576990</name>
</gene>
<protein>
    <submittedName>
        <fullName evidence="2">Uncharacterized protein</fullName>
    </submittedName>
</protein>
<organism evidence="2 3">
    <name type="scientific">Lentinus tigrinus ALCF2SS1-6</name>
    <dbReference type="NCBI Taxonomy" id="1328759"/>
    <lineage>
        <taxon>Eukaryota</taxon>
        <taxon>Fungi</taxon>
        <taxon>Dikarya</taxon>
        <taxon>Basidiomycota</taxon>
        <taxon>Agaricomycotina</taxon>
        <taxon>Agaricomycetes</taxon>
        <taxon>Polyporales</taxon>
        <taxon>Polyporaceae</taxon>
        <taxon>Lentinus</taxon>
    </lineage>
</organism>
<feature type="region of interest" description="Disordered" evidence="1">
    <location>
        <begin position="1"/>
        <end position="20"/>
    </location>
</feature>
<dbReference type="Proteomes" id="UP000313359">
    <property type="component" value="Unassembled WGS sequence"/>
</dbReference>
<dbReference type="EMBL" id="ML122274">
    <property type="protein sequence ID" value="RPD58603.1"/>
    <property type="molecule type" value="Genomic_DNA"/>
</dbReference>
<evidence type="ECO:0000313" key="3">
    <source>
        <dbReference type="Proteomes" id="UP000313359"/>
    </source>
</evidence>
<proteinExistence type="predicted"/>
<accession>A0A5C2S4L9</accession>
<keyword evidence="3" id="KW-1185">Reference proteome</keyword>
<dbReference type="OrthoDB" id="2739178at2759"/>
<evidence type="ECO:0000313" key="2">
    <source>
        <dbReference type="EMBL" id="RPD58603.1"/>
    </source>
</evidence>
<dbReference type="AlphaFoldDB" id="A0A5C2S4L9"/>
<name>A0A5C2S4L9_9APHY</name>